<protein>
    <submittedName>
        <fullName evidence="1">Uncharacterized protein</fullName>
    </submittedName>
</protein>
<sequence length="250" mass="27695">MAIDVRQAIVGLTSTVVGGQKQVRFATRVALTRTAKRAELAEVREMRDVFRNPTPFTLSSTFTRPATTTRLEAEVKLKDDSTKAVPASKFLAAQVSGGQRKLKRFEVALTAAGVMPVGYRAVPGQGAKVDNYGNMSRGQIVQILAFFRAFPEMGYKANMTDKGKARLARGSKRVQGFVYFVGTPGDRLPFGVYQRINFNGGTAIKPVLLFVRSALYQPIFDFKYVVEQTVKTDFDGEFTRAFREAQETAR</sequence>
<evidence type="ECO:0000313" key="2">
    <source>
        <dbReference type="Proteomes" id="UP000666369"/>
    </source>
</evidence>
<dbReference type="EMBL" id="JAADJT010000009">
    <property type="protein sequence ID" value="NGZ86424.1"/>
    <property type="molecule type" value="Genomic_DNA"/>
</dbReference>
<gene>
    <name evidence="1" type="ORF">GW587_19455</name>
</gene>
<name>A0ABX0FP67_9BURK</name>
<keyword evidence="2" id="KW-1185">Reference proteome</keyword>
<dbReference type="Proteomes" id="UP000666369">
    <property type="component" value="Unassembled WGS sequence"/>
</dbReference>
<organism evidence="1 2">
    <name type="scientific">Duganella aceris</name>
    <dbReference type="NCBI Taxonomy" id="2703883"/>
    <lineage>
        <taxon>Bacteria</taxon>
        <taxon>Pseudomonadati</taxon>
        <taxon>Pseudomonadota</taxon>
        <taxon>Betaproteobacteria</taxon>
        <taxon>Burkholderiales</taxon>
        <taxon>Oxalobacteraceae</taxon>
        <taxon>Telluria group</taxon>
        <taxon>Duganella</taxon>
    </lineage>
</organism>
<reference evidence="2" key="1">
    <citation type="submission" date="2023-07" db="EMBL/GenBank/DDBJ databases">
        <title>Duganella aceri sp. nov., isolated from tree sap.</title>
        <authorList>
            <person name="Kim I.S."/>
        </authorList>
    </citation>
    <scope>NUCLEOTIDE SEQUENCE [LARGE SCALE GENOMIC DNA]</scope>
    <source>
        <strain evidence="2">SAP-35</strain>
    </source>
</reference>
<dbReference type="RefSeq" id="WP_166106273.1">
    <property type="nucleotide sequence ID" value="NZ_JAADJT010000009.1"/>
</dbReference>
<evidence type="ECO:0000313" key="1">
    <source>
        <dbReference type="EMBL" id="NGZ86424.1"/>
    </source>
</evidence>
<accession>A0ABX0FP67</accession>
<proteinExistence type="predicted"/>
<comment type="caution">
    <text evidence="1">The sequence shown here is derived from an EMBL/GenBank/DDBJ whole genome shotgun (WGS) entry which is preliminary data.</text>
</comment>